<sequence length="314" mass="35922">MDELKNTLDTIKAIDWDSASVSFFVVKRKLIQRSAKYDIFHVNVDEPLRKKLRGITSGKIKKSNVAIEYDFNTVDLDDNLLGLPTADTDLQAILQTLQDDEDPPTVDQYEALLGSWLYIARLDIKDQPPLFSARRVSEGWTTKKVMQLINMVFQNNMLVDLGEQEIFRIDGKVDFFTYDGFIFIADKKNFETALNFREGMERNRDEIVKEFSSLGLFENATAISDLVGNNLRHLRRLSQVKKAGYYKDPNFLANLRKVSEEDGWGIQYSHEGKLLVTEDDIETVLRVLNNDRLTSKINAENFDVDVKHKLGAGG</sequence>
<dbReference type="AlphaFoldDB" id="A0A4V2RSB4"/>
<accession>A0A4V2RSB4</accession>
<dbReference type="OrthoDB" id="9151554at2"/>
<dbReference type="Pfam" id="PF16162">
    <property type="entry name" value="KwaB"/>
    <property type="match status" value="1"/>
</dbReference>
<name>A0A4V2RSB4_9GAMM</name>
<proteinExistence type="predicted"/>
<protein>
    <submittedName>
        <fullName evidence="1">Uncharacterized protein DUF4868</fullName>
    </submittedName>
</protein>
<dbReference type="Proteomes" id="UP000294832">
    <property type="component" value="Unassembled WGS sequence"/>
</dbReference>
<dbReference type="InterPro" id="IPR032359">
    <property type="entry name" value="KwaB-like"/>
</dbReference>
<dbReference type="EMBL" id="SLWF01000013">
    <property type="protein sequence ID" value="TCN83995.1"/>
    <property type="molecule type" value="Genomic_DNA"/>
</dbReference>
<evidence type="ECO:0000313" key="2">
    <source>
        <dbReference type="Proteomes" id="UP000294832"/>
    </source>
</evidence>
<reference evidence="1 2" key="1">
    <citation type="submission" date="2019-03" db="EMBL/GenBank/DDBJ databases">
        <title>Freshwater and sediment microbial communities from various areas in North America, analyzing microbe dynamics in response to fracking.</title>
        <authorList>
            <person name="Lamendella R."/>
        </authorList>
    </citation>
    <scope>NUCLEOTIDE SEQUENCE [LARGE SCALE GENOMIC DNA]</scope>
    <source>
        <strain evidence="1 2">74A</strain>
    </source>
</reference>
<evidence type="ECO:0000313" key="1">
    <source>
        <dbReference type="EMBL" id="TCN83995.1"/>
    </source>
</evidence>
<gene>
    <name evidence="1" type="ORF">EDC91_11388</name>
</gene>
<keyword evidence="2" id="KW-1185">Reference proteome</keyword>
<comment type="caution">
    <text evidence="1">The sequence shown here is derived from an EMBL/GenBank/DDBJ whole genome shotgun (WGS) entry which is preliminary data.</text>
</comment>
<organism evidence="1 2">
    <name type="scientific">Shewanella fodinae</name>
    <dbReference type="NCBI Taxonomy" id="552357"/>
    <lineage>
        <taxon>Bacteria</taxon>
        <taxon>Pseudomonadati</taxon>
        <taxon>Pseudomonadota</taxon>
        <taxon>Gammaproteobacteria</taxon>
        <taxon>Alteromonadales</taxon>
        <taxon>Shewanellaceae</taxon>
        <taxon>Shewanella</taxon>
    </lineage>
</organism>
<dbReference type="RefSeq" id="WP_133039047.1">
    <property type="nucleotide sequence ID" value="NZ_SLWF01000013.1"/>
</dbReference>